<reference evidence="1 2" key="1">
    <citation type="submission" date="2013-06" db="EMBL/GenBank/DDBJ databases">
        <title>Draft genome sequence of Thauera terpenica.</title>
        <authorList>
            <person name="Liu B."/>
            <person name="Frostegard A.H."/>
            <person name="Shapleigh J.P."/>
        </authorList>
    </citation>
    <scope>NUCLEOTIDE SEQUENCE [LARGE SCALE GENOMIC DNA]</scope>
    <source>
        <strain evidence="1 2">58Eu</strain>
    </source>
</reference>
<dbReference type="PATRIC" id="fig|1348657.5.peg.274"/>
<keyword evidence="2" id="KW-1185">Reference proteome</keyword>
<dbReference type="STRING" id="1348657.M622_01355"/>
<dbReference type="AlphaFoldDB" id="T0AX51"/>
<dbReference type="Proteomes" id="UP000015455">
    <property type="component" value="Unassembled WGS sequence"/>
</dbReference>
<comment type="caution">
    <text evidence="1">The sequence shown here is derived from an EMBL/GenBank/DDBJ whole genome shotgun (WGS) entry which is preliminary data.</text>
</comment>
<dbReference type="Pfam" id="PF04392">
    <property type="entry name" value="ABC_sub_bind"/>
    <property type="match status" value="1"/>
</dbReference>
<sequence>MSRLCAPLYRLLLGAWLFLPLAASGYEVALVMSQRSGSAQAFADAFVGAAVASGHRVIDAGGAGGVLDEAALAGADLVVANGEAALAAVLSRPSRPTLGVMLGRARFDALSARHPQAELSAFTLDQPAARQLRLLRAVLPKSEHVGALFGDAQAGAKPLQEAAAASGFDLEAATVASEAELIARLEAVLRRSDAFVAIPDALLSQPASARAILLTSYRFQKPVFAFSRAYVDAGALAAVFTTPQQVATDVVNWLNGLPPGRLTLPPPRAPESFEIAVNRQVARALGILLPSDEELLRLMKKGDKS</sequence>
<protein>
    <recommendedName>
        <fullName evidence="3">ABC transporter substrate-binding protein</fullName>
    </recommendedName>
</protein>
<evidence type="ECO:0000313" key="1">
    <source>
        <dbReference type="EMBL" id="EPZ17444.1"/>
    </source>
</evidence>
<dbReference type="InterPro" id="IPR007487">
    <property type="entry name" value="ABC_transpt-TYRBP-like"/>
</dbReference>
<dbReference type="Gene3D" id="3.40.50.2300">
    <property type="match status" value="2"/>
</dbReference>
<dbReference type="PANTHER" id="PTHR35271">
    <property type="entry name" value="ABC TRANSPORTER, SUBSTRATE-BINDING LIPOPROTEIN-RELATED"/>
    <property type="match status" value="1"/>
</dbReference>
<evidence type="ECO:0008006" key="3">
    <source>
        <dbReference type="Google" id="ProtNLM"/>
    </source>
</evidence>
<organism evidence="1 2">
    <name type="scientific">Thauera terpenica 58Eu</name>
    <dbReference type="NCBI Taxonomy" id="1348657"/>
    <lineage>
        <taxon>Bacteria</taxon>
        <taxon>Pseudomonadati</taxon>
        <taxon>Pseudomonadota</taxon>
        <taxon>Betaproteobacteria</taxon>
        <taxon>Rhodocyclales</taxon>
        <taxon>Zoogloeaceae</taxon>
        <taxon>Thauera</taxon>
    </lineage>
</organism>
<evidence type="ECO:0000313" key="2">
    <source>
        <dbReference type="Proteomes" id="UP000015455"/>
    </source>
</evidence>
<dbReference type="PANTHER" id="PTHR35271:SF1">
    <property type="entry name" value="ABC TRANSPORTER, SUBSTRATE-BINDING LIPOPROTEIN"/>
    <property type="match status" value="1"/>
</dbReference>
<name>T0AX51_9RHOO</name>
<gene>
    <name evidence="1" type="ORF">M622_01355</name>
</gene>
<dbReference type="OrthoDB" id="9178917at2"/>
<accession>T0AX51</accession>
<proteinExistence type="predicted"/>
<dbReference type="eggNOG" id="COG2984">
    <property type="taxonomic scope" value="Bacteria"/>
</dbReference>
<dbReference type="RefSeq" id="WP_021247733.1">
    <property type="nucleotide sequence ID" value="NZ_ATJV01000001.1"/>
</dbReference>
<dbReference type="EMBL" id="ATJV01000001">
    <property type="protein sequence ID" value="EPZ17444.1"/>
    <property type="molecule type" value="Genomic_DNA"/>
</dbReference>